<protein>
    <submittedName>
        <fullName evidence="1">Uncharacterized protein</fullName>
    </submittedName>
</protein>
<sequence>MYPLRVYGYASELGLDKVAAKASTHLLHPPLTSYSTEEMKAIPTAEAYHKLALLHEFRTRKIRETLMNEEVFPHGYGECSRHAQRTKDLWKTRKHVVYNQIQAATDAAAEMVSLGEQPVADCQSCSKAWNAAVAMLSYKCARIPRRIDKLPTEVPAG</sequence>
<name>A0A4V3XBL8_9APHY</name>
<comment type="caution">
    <text evidence="1">The sequence shown here is derived from an EMBL/GenBank/DDBJ whole genome shotgun (WGS) entry which is preliminary data.</text>
</comment>
<keyword evidence="2" id="KW-1185">Reference proteome</keyword>
<dbReference type="AlphaFoldDB" id="A0A4V3XBL8"/>
<gene>
    <name evidence="1" type="ORF">EW026_g381</name>
</gene>
<dbReference type="Proteomes" id="UP000309038">
    <property type="component" value="Unassembled WGS sequence"/>
</dbReference>
<dbReference type="EMBL" id="SGPJ01000005">
    <property type="protein sequence ID" value="THH02503.1"/>
    <property type="molecule type" value="Genomic_DNA"/>
</dbReference>
<evidence type="ECO:0000313" key="2">
    <source>
        <dbReference type="Proteomes" id="UP000309038"/>
    </source>
</evidence>
<reference evidence="1 2" key="1">
    <citation type="submission" date="2019-02" db="EMBL/GenBank/DDBJ databases">
        <title>Genome sequencing of the rare red list fungi Phlebia centrifuga.</title>
        <authorList>
            <person name="Buettner E."/>
            <person name="Kellner H."/>
        </authorList>
    </citation>
    <scope>NUCLEOTIDE SEQUENCE [LARGE SCALE GENOMIC DNA]</scope>
    <source>
        <strain evidence="1 2">DSM 108282</strain>
    </source>
</reference>
<proteinExistence type="predicted"/>
<accession>A0A4V3XBL8</accession>
<organism evidence="1 2">
    <name type="scientific">Hermanssonia centrifuga</name>
    <dbReference type="NCBI Taxonomy" id="98765"/>
    <lineage>
        <taxon>Eukaryota</taxon>
        <taxon>Fungi</taxon>
        <taxon>Dikarya</taxon>
        <taxon>Basidiomycota</taxon>
        <taxon>Agaricomycotina</taxon>
        <taxon>Agaricomycetes</taxon>
        <taxon>Polyporales</taxon>
        <taxon>Meruliaceae</taxon>
        <taxon>Hermanssonia</taxon>
    </lineage>
</organism>
<evidence type="ECO:0000313" key="1">
    <source>
        <dbReference type="EMBL" id="THH02503.1"/>
    </source>
</evidence>